<comment type="caution">
    <text evidence="1">The sequence shown here is derived from an EMBL/GenBank/DDBJ whole genome shotgun (WGS) entry which is preliminary data.</text>
</comment>
<dbReference type="Pfam" id="PF14281">
    <property type="entry name" value="PDDEXK_4"/>
    <property type="match status" value="1"/>
</dbReference>
<evidence type="ECO:0000313" key="2">
    <source>
        <dbReference type="Proteomes" id="UP001574170"/>
    </source>
</evidence>
<dbReference type="InterPro" id="IPR029470">
    <property type="entry name" value="PDDEXK_4"/>
</dbReference>
<accession>A0ABV4TGR5</accession>
<gene>
    <name evidence="1" type="ORF">AAGV33_02485</name>
</gene>
<proteinExistence type="predicted"/>
<dbReference type="EMBL" id="JBCFQK010000002">
    <property type="protein sequence ID" value="MFA9193257.1"/>
    <property type="molecule type" value="Genomic_DNA"/>
</dbReference>
<protein>
    <submittedName>
        <fullName evidence="1">PD-(D/E)XK nuclease family protein</fullName>
    </submittedName>
</protein>
<reference evidence="1 2" key="1">
    <citation type="submission" date="2024-04" db="EMBL/GenBank/DDBJ databases">
        <title>New Clade of Flavobacterium.</title>
        <authorList>
            <person name="Matos L."/>
            <person name="Proenca D.N."/>
            <person name="Fransisco R.M."/>
            <person name="Chung A.P."/>
            <person name="Maccario L."/>
            <person name="Sorensen S.J."/>
            <person name="Morais P.V."/>
        </authorList>
    </citation>
    <scope>NUCLEOTIDE SEQUENCE [LARGE SCALE GENOMIC DNA]</scope>
    <source>
        <strain evidence="1 2">FBOR7N2.3</strain>
    </source>
</reference>
<sequence length="371" mass="43226">MVEKNLSQLLAKITSTIKVYEKHAELSGENFNIFSIMGMESDEVRTHSAVIGELLNPKGSHSLGSKPLELFLNQISFLQDLILDCNSSICQKEVHIGKINEDKTEGGRIDLIVKDNAGVKLVIENKIYATEQKNQLKRYKEKYSNAKVLYLTLDGLDSKGDFNEYHIISYKNHILNWIEACAKEAFDKPMVREVLNQYAYLIRKLTNQSTNVEMKDEIQKIIKDYYRESAEIYKNFVDVRNRFVEEAFYEIKNRGNLLGKWNIEFDILNIWSSNTSQALLFSDIKDSTNFYYLRYEYSSSKLFLGIVPRTLKKSGKRSIQREEIRFLNDVDFVTEYLNLKMKAIDYVIKVIQNYIENNISTYSAHNINEKE</sequence>
<dbReference type="RefSeq" id="WP_373390336.1">
    <property type="nucleotide sequence ID" value="NZ_JBCFQK010000002.1"/>
</dbReference>
<evidence type="ECO:0000313" key="1">
    <source>
        <dbReference type="EMBL" id="MFA9193257.1"/>
    </source>
</evidence>
<name>A0ABV4TGR5_9FLAO</name>
<organism evidence="1 2">
    <name type="scientific">Flavobacterium magnesitis</name>
    <dbReference type="NCBI Taxonomy" id="3138077"/>
    <lineage>
        <taxon>Bacteria</taxon>
        <taxon>Pseudomonadati</taxon>
        <taxon>Bacteroidota</taxon>
        <taxon>Flavobacteriia</taxon>
        <taxon>Flavobacteriales</taxon>
        <taxon>Flavobacteriaceae</taxon>
        <taxon>Flavobacterium</taxon>
    </lineage>
</organism>
<dbReference type="Proteomes" id="UP001574170">
    <property type="component" value="Unassembled WGS sequence"/>
</dbReference>
<keyword evidence="2" id="KW-1185">Reference proteome</keyword>